<protein>
    <recommendedName>
        <fullName evidence="6">FMN dependent NADH:quinone oxidoreductase</fullName>
        <ecNumber evidence="6">1.6.5.-</ecNumber>
    </recommendedName>
    <alternativeName>
        <fullName evidence="6">Azo-dye reductase</fullName>
    </alternativeName>
    <alternativeName>
        <fullName evidence="6">FMN-dependent NADH-azo compound oxidoreductase</fullName>
    </alternativeName>
    <alternativeName>
        <fullName evidence="6">FMN-dependent NADH-azoreductase</fullName>
        <ecNumber evidence="6">1.7.1.17</ecNumber>
    </alternativeName>
</protein>
<feature type="binding site" evidence="6">
    <location>
        <begin position="15"/>
        <end position="17"/>
    </location>
    <ligand>
        <name>FMN</name>
        <dbReference type="ChEBI" id="CHEBI:58210"/>
    </ligand>
</feature>
<comment type="function">
    <text evidence="6">Quinone reductase that provides resistance to thiol-specific stress caused by electrophilic quinones.</text>
</comment>
<feature type="binding site" evidence="6">
    <location>
        <begin position="120"/>
        <end position="123"/>
    </location>
    <ligand>
        <name>FMN</name>
        <dbReference type="ChEBI" id="CHEBI:58210"/>
    </ligand>
</feature>
<name>A0ABT4RD71_9ACTN</name>
<dbReference type="Proteomes" id="UP001147700">
    <property type="component" value="Unassembled WGS sequence"/>
</dbReference>
<comment type="function">
    <text evidence="6">Also exhibits azoreductase activity. Catalyzes the reductive cleavage of the azo bond in aromatic azo compounds to the corresponding amines.</text>
</comment>
<dbReference type="PANTHER" id="PTHR43741:SF4">
    <property type="entry name" value="FMN-DEPENDENT NADH:QUINONE OXIDOREDUCTASE"/>
    <property type="match status" value="1"/>
</dbReference>
<evidence type="ECO:0000256" key="1">
    <source>
        <dbReference type="ARBA" id="ARBA00022630"/>
    </source>
</evidence>
<dbReference type="HAMAP" id="MF_01216">
    <property type="entry name" value="Azoreductase_type1"/>
    <property type="match status" value="1"/>
</dbReference>
<comment type="catalytic activity">
    <reaction evidence="6">
        <text>2 a quinone + NADH + H(+) = 2 a 1,4-benzosemiquinone + NAD(+)</text>
        <dbReference type="Rhea" id="RHEA:65952"/>
        <dbReference type="ChEBI" id="CHEBI:15378"/>
        <dbReference type="ChEBI" id="CHEBI:57540"/>
        <dbReference type="ChEBI" id="CHEBI:57945"/>
        <dbReference type="ChEBI" id="CHEBI:132124"/>
        <dbReference type="ChEBI" id="CHEBI:134225"/>
    </reaction>
</comment>
<keyword evidence="2 6" id="KW-0288">FMN</keyword>
<evidence type="ECO:0000259" key="7">
    <source>
        <dbReference type="Pfam" id="PF02525"/>
    </source>
</evidence>
<dbReference type="EC" id="1.6.5.-" evidence="6"/>
<comment type="subunit">
    <text evidence="6">Homodimer.</text>
</comment>
<dbReference type="Gene3D" id="3.40.50.360">
    <property type="match status" value="1"/>
</dbReference>
<organism evidence="8 9">
    <name type="scientific">Solirubrobacter deserti</name>
    <dbReference type="NCBI Taxonomy" id="2282478"/>
    <lineage>
        <taxon>Bacteria</taxon>
        <taxon>Bacillati</taxon>
        <taxon>Actinomycetota</taxon>
        <taxon>Thermoleophilia</taxon>
        <taxon>Solirubrobacterales</taxon>
        <taxon>Solirubrobacteraceae</taxon>
        <taxon>Solirubrobacter</taxon>
    </lineage>
</organism>
<accession>A0ABT4RD71</accession>
<evidence type="ECO:0000313" key="8">
    <source>
        <dbReference type="EMBL" id="MDA0136473.1"/>
    </source>
</evidence>
<comment type="catalytic activity">
    <reaction evidence="5">
        <text>N,N-dimethyl-1,4-phenylenediamine + anthranilate + 2 NAD(+) = 2-(4-dimethylaminophenyl)diazenylbenzoate + 2 NADH + 2 H(+)</text>
        <dbReference type="Rhea" id="RHEA:55872"/>
        <dbReference type="ChEBI" id="CHEBI:15378"/>
        <dbReference type="ChEBI" id="CHEBI:15783"/>
        <dbReference type="ChEBI" id="CHEBI:16567"/>
        <dbReference type="ChEBI" id="CHEBI:57540"/>
        <dbReference type="ChEBI" id="CHEBI:57945"/>
        <dbReference type="ChEBI" id="CHEBI:71579"/>
        <dbReference type="EC" id="1.7.1.17"/>
    </reaction>
    <physiologicalReaction direction="right-to-left" evidence="5">
        <dbReference type="Rhea" id="RHEA:55874"/>
    </physiologicalReaction>
</comment>
<feature type="binding site" evidence="6">
    <location>
        <position position="9"/>
    </location>
    <ligand>
        <name>FMN</name>
        <dbReference type="ChEBI" id="CHEBI:58210"/>
    </ligand>
</feature>
<dbReference type="InterPro" id="IPR003680">
    <property type="entry name" value="Flavodoxin_fold"/>
</dbReference>
<comment type="cofactor">
    <cofactor evidence="6">
        <name>FMN</name>
        <dbReference type="ChEBI" id="CHEBI:58210"/>
    </cofactor>
    <text evidence="6">Binds 1 FMN per subunit.</text>
</comment>
<dbReference type="RefSeq" id="WP_202955379.1">
    <property type="nucleotide sequence ID" value="NZ_JAPCID010000004.1"/>
</dbReference>
<dbReference type="Pfam" id="PF02525">
    <property type="entry name" value="Flavodoxin_2"/>
    <property type="match status" value="1"/>
</dbReference>
<reference evidence="8" key="1">
    <citation type="submission" date="2022-10" db="EMBL/GenBank/DDBJ databases">
        <title>The WGS of Solirubrobacter sp. CPCC 204708.</title>
        <authorList>
            <person name="Jiang Z."/>
        </authorList>
    </citation>
    <scope>NUCLEOTIDE SEQUENCE</scope>
    <source>
        <strain evidence="8">CPCC 204708</strain>
    </source>
</reference>
<dbReference type="EMBL" id="JAPCID010000004">
    <property type="protein sequence ID" value="MDA0136473.1"/>
    <property type="molecule type" value="Genomic_DNA"/>
</dbReference>
<comment type="similarity">
    <text evidence="6">Belongs to the azoreductase type 1 family.</text>
</comment>
<keyword evidence="1 6" id="KW-0285">Flavoprotein</keyword>
<evidence type="ECO:0000313" key="9">
    <source>
        <dbReference type="Proteomes" id="UP001147700"/>
    </source>
</evidence>
<comment type="caution">
    <text evidence="6">Lacks conserved residue(s) required for the propagation of feature annotation.</text>
</comment>
<keyword evidence="4 6" id="KW-0520">NAD</keyword>
<dbReference type="EC" id="1.7.1.17" evidence="6"/>
<comment type="caution">
    <text evidence="8">The sequence shown here is derived from an EMBL/GenBank/DDBJ whole genome shotgun (WGS) entry which is preliminary data.</text>
</comment>
<evidence type="ECO:0000256" key="4">
    <source>
        <dbReference type="ARBA" id="ARBA00023027"/>
    </source>
</evidence>
<dbReference type="PANTHER" id="PTHR43741">
    <property type="entry name" value="FMN-DEPENDENT NADH-AZOREDUCTASE 1"/>
    <property type="match status" value="1"/>
</dbReference>
<keyword evidence="9" id="KW-1185">Reference proteome</keyword>
<dbReference type="InterPro" id="IPR050104">
    <property type="entry name" value="FMN-dep_NADH:Q_OxRdtase_AzoR1"/>
</dbReference>
<proteinExistence type="inferred from homology"/>
<keyword evidence="3 6" id="KW-0560">Oxidoreductase</keyword>
<feature type="domain" description="Flavodoxin-like fold" evidence="7">
    <location>
        <begin position="1"/>
        <end position="152"/>
    </location>
</feature>
<evidence type="ECO:0000256" key="5">
    <source>
        <dbReference type="ARBA" id="ARBA00048542"/>
    </source>
</evidence>
<gene>
    <name evidence="6" type="primary">azoR</name>
    <name evidence="8" type="ORF">OJ962_03120</name>
</gene>
<sequence>MHLLHIDSSIQGEQSVSRALSARAAQRWRAAHPEGTVTYRDLAETPPPHRLSFAVTDLCHELLDEIKAADTIVFGLPLYNFGAPSHVKAWVDHLIVPGIAFDADTREPFLTGKDFVVTASRGGGYGKGTPREGWDHAEAWLPHGIGLTGLEPRFITAELTLAHSTPAMAELIPLAHQSRAEAEAAIDALWTARAVAQAA</sequence>
<evidence type="ECO:0000256" key="2">
    <source>
        <dbReference type="ARBA" id="ARBA00022643"/>
    </source>
</evidence>
<dbReference type="InterPro" id="IPR023048">
    <property type="entry name" value="NADH:quinone_OxRdtase_FMN_depd"/>
</dbReference>
<dbReference type="InterPro" id="IPR029039">
    <property type="entry name" value="Flavoprotein-like_sf"/>
</dbReference>
<evidence type="ECO:0000256" key="6">
    <source>
        <dbReference type="HAMAP-Rule" id="MF_01216"/>
    </source>
</evidence>
<evidence type="ECO:0000256" key="3">
    <source>
        <dbReference type="ARBA" id="ARBA00023002"/>
    </source>
</evidence>
<dbReference type="SUPFAM" id="SSF52218">
    <property type="entry name" value="Flavoproteins"/>
    <property type="match status" value="1"/>
</dbReference>